<dbReference type="PROSITE" id="PS51118">
    <property type="entry name" value="HTH_HXLR"/>
    <property type="match status" value="1"/>
</dbReference>
<organism evidence="6 7">
    <name type="scientific">Sulfidibacter corallicola</name>
    <dbReference type="NCBI Taxonomy" id="2818388"/>
    <lineage>
        <taxon>Bacteria</taxon>
        <taxon>Pseudomonadati</taxon>
        <taxon>Acidobacteriota</taxon>
        <taxon>Holophagae</taxon>
        <taxon>Acanthopleuribacterales</taxon>
        <taxon>Acanthopleuribacteraceae</taxon>
        <taxon>Sulfidibacter</taxon>
    </lineage>
</organism>
<evidence type="ECO:0000313" key="7">
    <source>
        <dbReference type="Proteomes" id="UP000663929"/>
    </source>
</evidence>
<evidence type="ECO:0000313" key="6">
    <source>
        <dbReference type="EMBL" id="QTD50165.1"/>
    </source>
</evidence>
<dbReference type="SUPFAM" id="SSF46785">
    <property type="entry name" value="Winged helix' DNA-binding domain"/>
    <property type="match status" value="1"/>
</dbReference>
<gene>
    <name evidence="6" type="ORF">J3U87_31660</name>
</gene>
<feature type="compositionally biased region" description="Basic and acidic residues" evidence="4">
    <location>
        <begin position="151"/>
        <end position="173"/>
    </location>
</feature>
<dbReference type="InterPro" id="IPR036390">
    <property type="entry name" value="WH_DNA-bd_sf"/>
</dbReference>
<protein>
    <submittedName>
        <fullName evidence="6">Helix-turn-helix transcriptional regulator</fullName>
    </submittedName>
</protein>
<dbReference type="InterPro" id="IPR002577">
    <property type="entry name" value="HTH_HxlR"/>
</dbReference>
<keyword evidence="1" id="KW-0805">Transcription regulation</keyword>
<evidence type="ECO:0000256" key="4">
    <source>
        <dbReference type="SAM" id="MobiDB-lite"/>
    </source>
</evidence>
<evidence type="ECO:0000256" key="1">
    <source>
        <dbReference type="ARBA" id="ARBA00023015"/>
    </source>
</evidence>
<dbReference type="Gene3D" id="1.10.10.10">
    <property type="entry name" value="Winged helix-like DNA-binding domain superfamily/Winged helix DNA-binding domain"/>
    <property type="match status" value="1"/>
</dbReference>
<dbReference type="PANTHER" id="PTHR33204">
    <property type="entry name" value="TRANSCRIPTIONAL REGULATOR, MARR FAMILY"/>
    <property type="match status" value="1"/>
</dbReference>
<accession>A0A8A4TUF9</accession>
<evidence type="ECO:0000256" key="3">
    <source>
        <dbReference type="ARBA" id="ARBA00023163"/>
    </source>
</evidence>
<sequence>MRQRNWNQENCSVARALGVLGDTWTLLILREAFFGTRRFADFEARLAISKNVLSQRLQHLVDHGVLEKIDVGRHGPRFEYRLTHMGKDLTTVLTALRQWGDRWILGEGNEPLIVVDRTTGEPIEPVRIRRSDGSPIGPRELELRAGPGASEETRERLEAYLEKRSAKTDPRKG</sequence>
<evidence type="ECO:0000256" key="2">
    <source>
        <dbReference type="ARBA" id="ARBA00023125"/>
    </source>
</evidence>
<evidence type="ECO:0000259" key="5">
    <source>
        <dbReference type="PROSITE" id="PS51118"/>
    </source>
</evidence>
<dbReference type="Proteomes" id="UP000663929">
    <property type="component" value="Chromosome"/>
</dbReference>
<name>A0A8A4TUF9_SULCO</name>
<dbReference type="AlphaFoldDB" id="A0A8A4TUF9"/>
<dbReference type="RefSeq" id="WP_237379796.1">
    <property type="nucleotide sequence ID" value="NZ_CP071793.1"/>
</dbReference>
<feature type="domain" description="HTH hxlR-type" evidence="5">
    <location>
        <begin position="11"/>
        <end position="108"/>
    </location>
</feature>
<keyword evidence="3" id="KW-0804">Transcription</keyword>
<keyword evidence="2" id="KW-0238">DNA-binding</keyword>
<reference evidence="6" key="1">
    <citation type="submission" date="2021-03" db="EMBL/GenBank/DDBJ databases">
        <title>Acanthopleuribacteraceae sp. M133.</title>
        <authorList>
            <person name="Wang G."/>
        </authorList>
    </citation>
    <scope>NUCLEOTIDE SEQUENCE</scope>
    <source>
        <strain evidence="6">M133</strain>
    </source>
</reference>
<proteinExistence type="predicted"/>
<dbReference type="Pfam" id="PF01638">
    <property type="entry name" value="HxlR"/>
    <property type="match status" value="1"/>
</dbReference>
<keyword evidence="7" id="KW-1185">Reference proteome</keyword>
<dbReference type="InterPro" id="IPR036388">
    <property type="entry name" value="WH-like_DNA-bd_sf"/>
</dbReference>
<dbReference type="EMBL" id="CP071793">
    <property type="protein sequence ID" value="QTD50165.1"/>
    <property type="molecule type" value="Genomic_DNA"/>
</dbReference>
<dbReference type="KEGG" id="scor:J3U87_31660"/>
<feature type="region of interest" description="Disordered" evidence="4">
    <location>
        <begin position="124"/>
        <end position="173"/>
    </location>
</feature>
<dbReference type="GO" id="GO:0003677">
    <property type="term" value="F:DNA binding"/>
    <property type="evidence" value="ECO:0007669"/>
    <property type="project" value="UniProtKB-KW"/>
</dbReference>
<dbReference type="PANTHER" id="PTHR33204:SF18">
    <property type="entry name" value="TRANSCRIPTIONAL REGULATORY PROTEIN"/>
    <property type="match status" value="1"/>
</dbReference>